<proteinExistence type="predicted"/>
<dbReference type="SMART" id="SM00858">
    <property type="entry name" value="SAF"/>
    <property type="match status" value="1"/>
</dbReference>
<accession>A0A1G2LES3</accession>
<dbReference type="AlphaFoldDB" id="A0A1G2LES3"/>
<dbReference type="Pfam" id="PF08666">
    <property type="entry name" value="SAF"/>
    <property type="match status" value="1"/>
</dbReference>
<sequence>MDSADGTRQGVMRRVRRSSFDFRDSPWHHPSVSDRNPRSNENRMATFNLLDAVAKRVIVVAEIGKNFIQTQDERPVSEYLENAEALVKAAKDAGADAVKFQTHNVEDEQLNLPDVVSPHFKGADRYSWLTRNTNATPLNAFWRPLKRYCDEIGIVFHATPMSRGAAEKVSQLDVDFWKVGSGDVLDFVMLAYLASTGKPIVMSTGMSSIEELDASVDFLKRRNVPLVILHCVSRYPCPPEDLNLGTIDFLRKRYALPVGFSDHSIGVDSALGAAALGARLIEKHFSFNRAFWGADHKVSMTPDEMKALVAGVRELEADPMKRDEYLGRDIVRRGMGSGGKILEEDEAVFRPYFRKALMAGQDIPAGAVLAAQMLFAMRPQAYAGGLPSEEYENVLGKKAARALKKFDPITADAIA</sequence>
<dbReference type="InterPro" id="IPR051690">
    <property type="entry name" value="PseI-like"/>
</dbReference>
<dbReference type="Gene3D" id="3.20.20.70">
    <property type="entry name" value="Aldolase class I"/>
    <property type="match status" value="1"/>
</dbReference>
<dbReference type="Pfam" id="PF03102">
    <property type="entry name" value="NeuB"/>
    <property type="match status" value="1"/>
</dbReference>
<dbReference type="PANTHER" id="PTHR42966:SF1">
    <property type="entry name" value="SIALIC ACID SYNTHASE"/>
    <property type="match status" value="1"/>
</dbReference>
<dbReference type="SUPFAM" id="SSF51569">
    <property type="entry name" value="Aldolase"/>
    <property type="match status" value="1"/>
</dbReference>
<dbReference type="InterPro" id="IPR006190">
    <property type="entry name" value="SAF_AFP_Neu5Ac"/>
</dbReference>
<dbReference type="Gene3D" id="3.90.1210.10">
    <property type="entry name" value="Antifreeze-like/N-acetylneuraminic acid synthase C-terminal domain"/>
    <property type="match status" value="1"/>
</dbReference>
<dbReference type="SUPFAM" id="SSF51269">
    <property type="entry name" value="AFP III-like domain"/>
    <property type="match status" value="1"/>
</dbReference>
<dbReference type="PANTHER" id="PTHR42966">
    <property type="entry name" value="N-ACETYLNEURAMINATE SYNTHASE"/>
    <property type="match status" value="1"/>
</dbReference>
<dbReference type="InterPro" id="IPR013785">
    <property type="entry name" value="Aldolase_TIM"/>
</dbReference>
<name>A0A1G2LES3_9BACT</name>
<gene>
    <name evidence="2" type="ORF">A3A44_01375</name>
</gene>
<dbReference type="PROSITE" id="PS50844">
    <property type="entry name" value="AFP_LIKE"/>
    <property type="match status" value="1"/>
</dbReference>
<dbReference type="GO" id="GO:0047444">
    <property type="term" value="F:N-acylneuraminate-9-phosphate synthase activity"/>
    <property type="evidence" value="ECO:0007669"/>
    <property type="project" value="TreeGrafter"/>
</dbReference>
<dbReference type="InterPro" id="IPR057736">
    <property type="entry name" value="SAF_PseI/NeuA/NeuB"/>
</dbReference>
<dbReference type="CDD" id="cd11615">
    <property type="entry name" value="SAF_NeuB_like"/>
    <property type="match status" value="1"/>
</dbReference>
<dbReference type="STRING" id="1802281.A3A44_01375"/>
<feature type="domain" description="AFP-like" evidence="1">
    <location>
        <begin position="356"/>
        <end position="415"/>
    </location>
</feature>
<reference evidence="2 3" key="1">
    <citation type="journal article" date="2016" name="Nat. Commun.">
        <title>Thousands of microbial genomes shed light on interconnected biogeochemical processes in an aquifer system.</title>
        <authorList>
            <person name="Anantharaman K."/>
            <person name="Brown C.T."/>
            <person name="Hug L.A."/>
            <person name="Sharon I."/>
            <person name="Castelle C.J."/>
            <person name="Probst A.J."/>
            <person name="Thomas B.C."/>
            <person name="Singh A."/>
            <person name="Wilkins M.J."/>
            <person name="Karaoz U."/>
            <person name="Brodie E.L."/>
            <person name="Williams K.H."/>
            <person name="Hubbard S.S."/>
            <person name="Banfield J.F."/>
        </authorList>
    </citation>
    <scope>NUCLEOTIDE SEQUENCE [LARGE SCALE GENOMIC DNA]</scope>
</reference>
<evidence type="ECO:0000259" key="1">
    <source>
        <dbReference type="PROSITE" id="PS50844"/>
    </source>
</evidence>
<comment type="caution">
    <text evidence="2">The sequence shown here is derived from an EMBL/GenBank/DDBJ whole genome shotgun (WGS) entry which is preliminary data.</text>
</comment>
<dbReference type="InterPro" id="IPR013974">
    <property type="entry name" value="SAF"/>
</dbReference>
<dbReference type="Proteomes" id="UP000178977">
    <property type="component" value="Unassembled WGS sequence"/>
</dbReference>
<dbReference type="EMBL" id="MHQT01000003">
    <property type="protein sequence ID" value="OHA10143.1"/>
    <property type="molecule type" value="Genomic_DNA"/>
</dbReference>
<organism evidence="2 3">
    <name type="scientific">Candidatus Sungbacteria bacterium RIFCSPLOWO2_01_FULL_60_25</name>
    <dbReference type="NCBI Taxonomy" id="1802281"/>
    <lineage>
        <taxon>Bacteria</taxon>
        <taxon>Candidatus Sungiibacteriota</taxon>
    </lineage>
</organism>
<evidence type="ECO:0000313" key="3">
    <source>
        <dbReference type="Proteomes" id="UP000178977"/>
    </source>
</evidence>
<dbReference type="GO" id="GO:0016051">
    <property type="term" value="P:carbohydrate biosynthetic process"/>
    <property type="evidence" value="ECO:0007669"/>
    <property type="project" value="InterPro"/>
</dbReference>
<dbReference type="InterPro" id="IPR013132">
    <property type="entry name" value="PseI/NeuA/B-like_N"/>
</dbReference>
<dbReference type="InterPro" id="IPR036732">
    <property type="entry name" value="AFP_Neu5c_C_sf"/>
</dbReference>
<protein>
    <recommendedName>
        <fullName evidence="1">AFP-like domain-containing protein</fullName>
    </recommendedName>
</protein>
<evidence type="ECO:0000313" key="2">
    <source>
        <dbReference type="EMBL" id="OHA10143.1"/>
    </source>
</evidence>